<dbReference type="InterPro" id="IPR000843">
    <property type="entry name" value="HTH_LacI"/>
</dbReference>
<dbReference type="PROSITE" id="PS00356">
    <property type="entry name" value="HTH_LACI_1"/>
    <property type="match status" value="1"/>
</dbReference>
<evidence type="ECO:0000256" key="3">
    <source>
        <dbReference type="ARBA" id="ARBA00023163"/>
    </source>
</evidence>
<dbReference type="Pfam" id="PF13377">
    <property type="entry name" value="Peripla_BP_3"/>
    <property type="match status" value="1"/>
</dbReference>
<dbReference type="SUPFAM" id="SSF53822">
    <property type="entry name" value="Periplasmic binding protein-like I"/>
    <property type="match status" value="1"/>
</dbReference>
<protein>
    <submittedName>
        <fullName evidence="5">LacI family DNA-binding transcriptional regulator</fullName>
    </submittedName>
</protein>
<keyword evidence="2 5" id="KW-0238">DNA-binding</keyword>
<evidence type="ECO:0000259" key="4">
    <source>
        <dbReference type="PROSITE" id="PS50932"/>
    </source>
</evidence>
<comment type="caution">
    <text evidence="5">The sequence shown here is derived from an EMBL/GenBank/DDBJ whole genome shotgun (WGS) entry which is preliminary data.</text>
</comment>
<dbReference type="SUPFAM" id="SSF47413">
    <property type="entry name" value="lambda repressor-like DNA-binding domains"/>
    <property type="match status" value="1"/>
</dbReference>
<dbReference type="PROSITE" id="PS50932">
    <property type="entry name" value="HTH_LACI_2"/>
    <property type="match status" value="1"/>
</dbReference>
<dbReference type="InterPro" id="IPR010982">
    <property type="entry name" value="Lambda_DNA-bd_dom_sf"/>
</dbReference>
<accession>A0ABN2RPJ1</accession>
<evidence type="ECO:0000313" key="5">
    <source>
        <dbReference type="EMBL" id="GAA1972699.1"/>
    </source>
</evidence>
<feature type="domain" description="HTH lacI-type" evidence="4">
    <location>
        <begin position="12"/>
        <end position="66"/>
    </location>
</feature>
<dbReference type="EMBL" id="BAAAOH010000001">
    <property type="protein sequence ID" value="GAA1972699.1"/>
    <property type="molecule type" value="Genomic_DNA"/>
</dbReference>
<evidence type="ECO:0000256" key="1">
    <source>
        <dbReference type="ARBA" id="ARBA00023015"/>
    </source>
</evidence>
<dbReference type="Pfam" id="PF00356">
    <property type="entry name" value="LacI"/>
    <property type="match status" value="1"/>
</dbReference>
<evidence type="ECO:0000256" key="2">
    <source>
        <dbReference type="ARBA" id="ARBA00023125"/>
    </source>
</evidence>
<keyword evidence="1" id="KW-0805">Transcription regulation</keyword>
<dbReference type="InterPro" id="IPR046335">
    <property type="entry name" value="LacI/GalR-like_sensor"/>
</dbReference>
<organism evidence="5 6">
    <name type="scientific">Microbacterium pumilum</name>
    <dbReference type="NCBI Taxonomy" id="344165"/>
    <lineage>
        <taxon>Bacteria</taxon>
        <taxon>Bacillati</taxon>
        <taxon>Actinomycetota</taxon>
        <taxon>Actinomycetes</taxon>
        <taxon>Micrococcales</taxon>
        <taxon>Microbacteriaceae</taxon>
        <taxon>Microbacterium</taxon>
    </lineage>
</organism>
<proteinExistence type="predicted"/>
<evidence type="ECO:0000313" key="6">
    <source>
        <dbReference type="Proteomes" id="UP001500326"/>
    </source>
</evidence>
<dbReference type="RefSeq" id="WP_344057457.1">
    <property type="nucleotide sequence ID" value="NZ_BAAAOH010000001.1"/>
</dbReference>
<dbReference type="Gene3D" id="1.10.260.40">
    <property type="entry name" value="lambda repressor-like DNA-binding domains"/>
    <property type="match status" value="1"/>
</dbReference>
<dbReference type="CDD" id="cd01392">
    <property type="entry name" value="HTH_LacI"/>
    <property type="match status" value="1"/>
</dbReference>
<dbReference type="SMART" id="SM00354">
    <property type="entry name" value="HTH_LACI"/>
    <property type="match status" value="1"/>
</dbReference>
<name>A0ABN2RPJ1_9MICO</name>
<dbReference type="PRINTS" id="PR00036">
    <property type="entry name" value="HTHLACI"/>
</dbReference>
<dbReference type="Gene3D" id="3.40.50.2300">
    <property type="match status" value="2"/>
</dbReference>
<dbReference type="Proteomes" id="UP001500326">
    <property type="component" value="Unassembled WGS sequence"/>
</dbReference>
<keyword evidence="6" id="KW-1185">Reference proteome</keyword>
<sequence length="335" mass="34278">MSESGGAVTRRVGVRDVARLAGVSSQTVSRVINEHPNIRPETRGRVLEAMAALDYRVNNAARALGTRTTRTLGVIASDATLYGPSAGIGALEAAAREVGHWVATAYANAADAASVRSAARHLLGQGVDGIIVVAPHARTLPILAELTPGVPLATLHGGLGAARQADAAALAADHLAELGHERIARLSGPEDWLEALAREAGTTRVLEGRGLVPGLRWVGDWSAAAGAAIAPAVAAAVRAPQGPTAVVVANDQMALGLIAGLRMAGVDVPREVSVTGFDDNPDAAFYSPPLTTVRLDLAGEARRCVGEVLGHPTSDPSASPVLVIRASTAAPERRG</sequence>
<gene>
    <name evidence="5" type="ORF">GCM10009777_00900</name>
</gene>
<dbReference type="PANTHER" id="PTHR30146:SF109">
    <property type="entry name" value="HTH-TYPE TRANSCRIPTIONAL REGULATOR GALS"/>
    <property type="match status" value="1"/>
</dbReference>
<reference evidence="5 6" key="1">
    <citation type="journal article" date="2019" name="Int. J. Syst. Evol. Microbiol.">
        <title>The Global Catalogue of Microorganisms (GCM) 10K type strain sequencing project: providing services to taxonomists for standard genome sequencing and annotation.</title>
        <authorList>
            <consortium name="The Broad Institute Genomics Platform"/>
            <consortium name="The Broad Institute Genome Sequencing Center for Infectious Disease"/>
            <person name="Wu L."/>
            <person name="Ma J."/>
        </authorList>
    </citation>
    <scope>NUCLEOTIDE SEQUENCE [LARGE SCALE GENOMIC DNA]</scope>
    <source>
        <strain evidence="5 6">JCM 14902</strain>
    </source>
</reference>
<dbReference type="PANTHER" id="PTHR30146">
    <property type="entry name" value="LACI-RELATED TRANSCRIPTIONAL REPRESSOR"/>
    <property type="match status" value="1"/>
</dbReference>
<dbReference type="GO" id="GO:0003677">
    <property type="term" value="F:DNA binding"/>
    <property type="evidence" value="ECO:0007669"/>
    <property type="project" value="UniProtKB-KW"/>
</dbReference>
<keyword evidence="3" id="KW-0804">Transcription</keyword>
<dbReference type="InterPro" id="IPR028082">
    <property type="entry name" value="Peripla_BP_I"/>
</dbReference>